<feature type="compositionally biased region" description="Basic and acidic residues" evidence="6">
    <location>
        <begin position="377"/>
        <end position="392"/>
    </location>
</feature>
<feature type="non-terminal residue" evidence="8">
    <location>
        <position position="844"/>
    </location>
</feature>
<feature type="repeat" description="ANK" evidence="4">
    <location>
        <begin position="532"/>
        <end position="564"/>
    </location>
</feature>
<dbReference type="PANTHER" id="PTHR13510">
    <property type="entry name" value="FYVE-FINGER-CONTAINING RAB5 EFFECTOR PROTEIN RABENOSYN-5-RELATED"/>
    <property type="match status" value="1"/>
</dbReference>
<dbReference type="Proteomes" id="UP000243217">
    <property type="component" value="Unassembled WGS sequence"/>
</dbReference>
<dbReference type="CDD" id="cd00065">
    <property type="entry name" value="FYVE_like_SF"/>
    <property type="match status" value="1"/>
</dbReference>
<dbReference type="InterPro" id="IPR052727">
    <property type="entry name" value="Rab4/Rab5_effector"/>
</dbReference>
<dbReference type="SUPFAM" id="SSF48403">
    <property type="entry name" value="Ankyrin repeat"/>
    <property type="match status" value="1"/>
</dbReference>
<dbReference type="Gene3D" id="1.25.40.20">
    <property type="entry name" value="Ankyrin repeat-containing domain"/>
    <property type="match status" value="2"/>
</dbReference>
<keyword evidence="2 5" id="KW-0863">Zinc-finger</keyword>
<keyword evidence="1" id="KW-0479">Metal-binding</keyword>
<evidence type="ECO:0000259" key="7">
    <source>
        <dbReference type="PROSITE" id="PS50178"/>
    </source>
</evidence>
<dbReference type="InterPro" id="IPR002110">
    <property type="entry name" value="Ankyrin_rpt"/>
</dbReference>
<evidence type="ECO:0000256" key="5">
    <source>
        <dbReference type="PROSITE-ProRule" id="PRU00091"/>
    </source>
</evidence>
<dbReference type="SMART" id="SM00248">
    <property type="entry name" value="ANK"/>
    <property type="match status" value="2"/>
</dbReference>
<dbReference type="Gene3D" id="3.30.530.20">
    <property type="match status" value="1"/>
</dbReference>
<keyword evidence="4" id="KW-0040">ANK repeat</keyword>
<dbReference type="SUPFAM" id="SSF55961">
    <property type="entry name" value="Bet v1-like"/>
    <property type="match status" value="1"/>
</dbReference>
<evidence type="ECO:0000313" key="8">
    <source>
        <dbReference type="EMBL" id="OQS06258.1"/>
    </source>
</evidence>
<feature type="domain" description="FYVE-type" evidence="7">
    <location>
        <begin position="300"/>
        <end position="364"/>
    </location>
</feature>
<feature type="region of interest" description="Disordered" evidence="6">
    <location>
        <begin position="372"/>
        <end position="425"/>
    </location>
</feature>
<comment type="caution">
    <text evidence="8">The sequence shown here is derived from an EMBL/GenBank/DDBJ whole genome shotgun (WGS) entry which is preliminary data.</text>
</comment>
<protein>
    <recommendedName>
        <fullName evidence="7">FYVE-type domain-containing protein</fullName>
    </recommendedName>
</protein>
<dbReference type="InterPro" id="IPR011011">
    <property type="entry name" value="Znf_FYVE_PHD"/>
</dbReference>
<gene>
    <name evidence="8" type="ORF">THRCLA_01699</name>
</gene>
<dbReference type="OrthoDB" id="1711136at2759"/>
<dbReference type="PANTHER" id="PTHR13510:SF44">
    <property type="entry name" value="RABENOSYN-5"/>
    <property type="match status" value="1"/>
</dbReference>
<sequence>SLFNRATAYEAWCYAKDTRVGVITGGGVEMDVKVGSALLLMSIVPSPVTLSKERCDVIEKEMLEIVHAHMDSSPDTREIDAYVAGYKIAHEYPNSKALYRKNPDSPYKEFMIIADCDLSLDEYVELTYCESTEAFRTQQTIFYGESLLDARILNVTYDRTEDDPFRHFGVRYKRMNMANNGVFSPRDTTFIEFTGSFVNKKGLHGVYCVRESMDFEEVPPFPNVVRFYMKAIFLFTETKDDKVESLQLLYANPLGQMPAWMFNKTSLNYSHVSDDYAKYIHQKRLLAWVAAKGRRQKHANRKAKTCSSCGGSFRGLRARHECWGCSESMCGKCVVSIPRVLTSSDGSMKATQEEFCKKCFVQARAYRTSSNAQSFRELAHSEDATDTGEHPSLRSSHHSNCTRSSSSVRSDTKEDDEKTPVKLLDDNTYPTWNDSSFDQTVMETKLSQMQLGIETQRYLVAQMRSRLEAQANVGHCCLSHVVRSAILVMGNIISWNSNVENQVWEAARMGNLSVLEALNPSRSVLEWRDKCDGRTAFTMACKNGHVGVATWLQLHGADKYARDYEGNTPLHYACFTGQSRIVTFLLNLDNFTPYLLNAKGETPLDVARRAFRDSENENDDIRLVSIANCIELLEQRCSVFSGWSYYRADTFLSKITGISLFQTWSRRYCIVLRTSSSMFLEISLFTLKEQGRRPPVPSSTILVHVSAEKPCITTTDPCLWMQLNPQPHCFDLVGTHKNNASYEKNIQKFTFAAYDDNSAEKWIHFFTHEARASISDPLLSPGRQFNAHELGQTQLYPLNVPLPSAPPMKIEIAQPVTFTKATIRPDCIVCFDGPQSAVCVPCGH</sequence>
<dbReference type="PROSITE" id="PS50178">
    <property type="entry name" value="ZF_FYVE"/>
    <property type="match status" value="1"/>
</dbReference>
<reference evidence="8 9" key="1">
    <citation type="journal article" date="2014" name="Genome Biol. Evol.">
        <title>The secreted proteins of Achlya hypogyna and Thraustotheca clavata identify the ancestral oomycete secretome and reveal gene acquisitions by horizontal gene transfer.</title>
        <authorList>
            <person name="Misner I."/>
            <person name="Blouin N."/>
            <person name="Leonard G."/>
            <person name="Richards T.A."/>
            <person name="Lane C.E."/>
        </authorList>
    </citation>
    <scope>NUCLEOTIDE SEQUENCE [LARGE SCALE GENOMIC DNA]</scope>
    <source>
        <strain evidence="8 9">ATCC 34112</strain>
    </source>
</reference>
<keyword evidence="9" id="KW-1185">Reference proteome</keyword>
<feature type="compositionally biased region" description="Basic and acidic residues" evidence="6">
    <location>
        <begin position="410"/>
        <end position="425"/>
    </location>
</feature>
<evidence type="ECO:0000256" key="4">
    <source>
        <dbReference type="PROSITE-ProRule" id="PRU00023"/>
    </source>
</evidence>
<dbReference type="STRING" id="74557.A0A1W0A7Q3"/>
<evidence type="ECO:0000313" key="9">
    <source>
        <dbReference type="Proteomes" id="UP000243217"/>
    </source>
</evidence>
<accession>A0A1W0A7Q3</accession>
<dbReference type="PROSITE" id="PS50088">
    <property type="entry name" value="ANK_REPEAT"/>
    <property type="match status" value="2"/>
</dbReference>
<evidence type="ECO:0000256" key="6">
    <source>
        <dbReference type="SAM" id="MobiDB-lite"/>
    </source>
</evidence>
<feature type="non-terminal residue" evidence="8">
    <location>
        <position position="1"/>
    </location>
</feature>
<proteinExistence type="predicted"/>
<dbReference type="AlphaFoldDB" id="A0A1W0A7Q3"/>
<dbReference type="Pfam" id="PF12796">
    <property type="entry name" value="Ank_2"/>
    <property type="match status" value="1"/>
</dbReference>
<dbReference type="Gene3D" id="3.30.40.10">
    <property type="entry name" value="Zinc/RING finger domain, C3HC4 (zinc finger)"/>
    <property type="match status" value="1"/>
</dbReference>
<evidence type="ECO:0000256" key="2">
    <source>
        <dbReference type="ARBA" id="ARBA00022771"/>
    </source>
</evidence>
<evidence type="ECO:0000256" key="3">
    <source>
        <dbReference type="ARBA" id="ARBA00022833"/>
    </source>
</evidence>
<dbReference type="InterPro" id="IPR013083">
    <property type="entry name" value="Znf_RING/FYVE/PHD"/>
</dbReference>
<dbReference type="EMBL" id="JNBS01000362">
    <property type="protein sequence ID" value="OQS06258.1"/>
    <property type="molecule type" value="Genomic_DNA"/>
</dbReference>
<organism evidence="8 9">
    <name type="scientific">Thraustotheca clavata</name>
    <dbReference type="NCBI Taxonomy" id="74557"/>
    <lineage>
        <taxon>Eukaryota</taxon>
        <taxon>Sar</taxon>
        <taxon>Stramenopiles</taxon>
        <taxon>Oomycota</taxon>
        <taxon>Saprolegniomycetes</taxon>
        <taxon>Saprolegniales</taxon>
        <taxon>Achlyaceae</taxon>
        <taxon>Thraustotheca</taxon>
    </lineage>
</organism>
<dbReference type="SUPFAM" id="SSF57903">
    <property type="entry name" value="FYVE/PHD zinc finger"/>
    <property type="match status" value="1"/>
</dbReference>
<dbReference type="GO" id="GO:0008270">
    <property type="term" value="F:zinc ion binding"/>
    <property type="evidence" value="ECO:0007669"/>
    <property type="project" value="UniProtKB-KW"/>
</dbReference>
<dbReference type="InterPro" id="IPR023393">
    <property type="entry name" value="START-like_dom_sf"/>
</dbReference>
<name>A0A1W0A7Q3_9STRA</name>
<dbReference type="InterPro" id="IPR036770">
    <property type="entry name" value="Ankyrin_rpt-contain_sf"/>
</dbReference>
<keyword evidence="3" id="KW-0862">Zinc</keyword>
<dbReference type="InterPro" id="IPR017455">
    <property type="entry name" value="Znf_FYVE-rel"/>
</dbReference>
<feature type="compositionally biased region" description="Low complexity" evidence="6">
    <location>
        <begin position="398"/>
        <end position="409"/>
    </location>
</feature>
<feature type="repeat" description="ANK" evidence="4">
    <location>
        <begin position="565"/>
        <end position="587"/>
    </location>
</feature>
<evidence type="ECO:0000256" key="1">
    <source>
        <dbReference type="ARBA" id="ARBA00022723"/>
    </source>
</evidence>
<dbReference type="PROSITE" id="PS50297">
    <property type="entry name" value="ANK_REP_REGION"/>
    <property type="match status" value="1"/>
</dbReference>